<dbReference type="PANTHER" id="PTHR43707">
    <property type="entry name" value="HISTIDYL-TRNA SYNTHETASE"/>
    <property type="match status" value="1"/>
</dbReference>
<dbReference type="CDD" id="cd00773">
    <property type="entry name" value="HisRS-like_core"/>
    <property type="match status" value="1"/>
</dbReference>
<dbReference type="Gene3D" id="3.40.50.800">
    <property type="entry name" value="Anticodon-binding domain"/>
    <property type="match status" value="1"/>
</dbReference>
<protein>
    <recommendedName>
        <fullName evidence="5">Histidine--tRNA ligase</fullName>
        <ecNumber evidence="5">6.1.1.21</ecNumber>
    </recommendedName>
    <alternativeName>
        <fullName evidence="5">Histidyl-tRNA synthetase</fullName>
        <shortName evidence="5">HisRS</shortName>
    </alternativeName>
</protein>
<evidence type="ECO:0000259" key="7">
    <source>
        <dbReference type="PROSITE" id="PS50862"/>
    </source>
</evidence>
<dbReference type="GO" id="GO:0004821">
    <property type="term" value="F:histidine-tRNA ligase activity"/>
    <property type="evidence" value="ECO:0007669"/>
    <property type="project" value="UniProtKB-UniRule"/>
</dbReference>
<dbReference type="InterPro" id="IPR045864">
    <property type="entry name" value="aa-tRNA-synth_II/BPL/LPL"/>
</dbReference>
<dbReference type="GO" id="GO:0005524">
    <property type="term" value="F:ATP binding"/>
    <property type="evidence" value="ECO:0007669"/>
    <property type="project" value="UniProtKB-UniRule"/>
</dbReference>
<dbReference type="PIRSF" id="PIRSF001549">
    <property type="entry name" value="His-tRNA_synth"/>
    <property type="match status" value="1"/>
</dbReference>
<comment type="similarity">
    <text evidence="1 5">Belongs to the class-II aminoacyl-tRNA synthetase family.</text>
</comment>
<keyword evidence="5" id="KW-0963">Cytoplasm</keyword>
<comment type="caution">
    <text evidence="8">The sequence shown here is derived from an EMBL/GenBank/DDBJ whole genome shotgun (WGS) entry which is preliminary data.</text>
</comment>
<evidence type="ECO:0000313" key="8">
    <source>
        <dbReference type="EMBL" id="PIR70548.1"/>
    </source>
</evidence>
<dbReference type="Pfam" id="PF13393">
    <property type="entry name" value="tRNA-synt_His"/>
    <property type="match status" value="1"/>
</dbReference>
<organism evidence="8 9">
    <name type="scientific">Candidatus Niyogibacteria bacterium CG10_big_fil_rev_8_21_14_0_10_42_19</name>
    <dbReference type="NCBI Taxonomy" id="1974725"/>
    <lineage>
        <taxon>Bacteria</taxon>
        <taxon>Candidatus Niyogiibacteriota</taxon>
    </lineage>
</organism>
<evidence type="ECO:0000256" key="4">
    <source>
        <dbReference type="ARBA" id="ARBA00047639"/>
    </source>
</evidence>
<proteinExistence type="inferred from homology"/>
<dbReference type="SUPFAM" id="SSF52954">
    <property type="entry name" value="Class II aaRS ABD-related"/>
    <property type="match status" value="1"/>
</dbReference>
<keyword evidence="2 5" id="KW-0547">Nucleotide-binding</keyword>
<feature type="binding site" evidence="6">
    <location>
        <position position="133"/>
    </location>
    <ligand>
        <name>L-histidine</name>
        <dbReference type="ChEBI" id="CHEBI:57595"/>
    </ligand>
</feature>
<evidence type="ECO:0000313" key="9">
    <source>
        <dbReference type="Proteomes" id="UP000229383"/>
    </source>
</evidence>
<feature type="domain" description="Aminoacyl-transfer RNA synthetases class-II family profile" evidence="7">
    <location>
        <begin position="16"/>
        <end position="378"/>
    </location>
</feature>
<feature type="binding site" evidence="6">
    <location>
        <position position="264"/>
    </location>
    <ligand>
        <name>L-histidine</name>
        <dbReference type="ChEBI" id="CHEBI:57595"/>
    </ligand>
</feature>
<comment type="subcellular location">
    <subcellularLocation>
        <location evidence="5">Cytoplasm</location>
    </subcellularLocation>
</comment>
<dbReference type="SUPFAM" id="SSF55681">
    <property type="entry name" value="Class II aaRS and biotin synthetases"/>
    <property type="match status" value="1"/>
</dbReference>
<dbReference type="EC" id="6.1.1.21" evidence="5"/>
<name>A0A2H0TG61_9BACT</name>
<evidence type="ECO:0000256" key="1">
    <source>
        <dbReference type="ARBA" id="ARBA00008226"/>
    </source>
</evidence>
<feature type="binding site" evidence="6">
    <location>
        <position position="119"/>
    </location>
    <ligand>
        <name>L-histidine</name>
        <dbReference type="ChEBI" id="CHEBI:57595"/>
    </ligand>
</feature>
<keyword evidence="5" id="KW-0648">Protein biosynthesis</keyword>
<evidence type="ECO:0000256" key="6">
    <source>
        <dbReference type="PIRSR" id="PIRSR001549-1"/>
    </source>
</evidence>
<dbReference type="GO" id="GO:0006427">
    <property type="term" value="P:histidyl-tRNA aminoacylation"/>
    <property type="evidence" value="ECO:0007669"/>
    <property type="project" value="UniProtKB-UniRule"/>
</dbReference>
<dbReference type="Proteomes" id="UP000229383">
    <property type="component" value="Unassembled WGS sequence"/>
</dbReference>
<dbReference type="InterPro" id="IPR041715">
    <property type="entry name" value="HisRS-like_core"/>
</dbReference>
<dbReference type="InterPro" id="IPR006195">
    <property type="entry name" value="aa-tRNA-synth_II"/>
</dbReference>
<keyword evidence="3 5" id="KW-0030">Aminoacyl-tRNA synthetase</keyword>
<gene>
    <name evidence="5 8" type="primary">hisS</name>
    <name evidence="8" type="ORF">COU46_00830</name>
</gene>
<dbReference type="InterPro" id="IPR004516">
    <property type="entry name" value="HisRS/HisZ"/>
</dbReference>
<dbReference type="NCBIfam" id="TIGR00442">
    <property type="entry name" value="hisS"/>
    <property type="match status" value="1"/>
</dbReference>
<dbReference type="AlphaFoldDB" id="A0A2H0TG61"/>
<evidence type="ECO:0000256" key="2">
    <source>
        <dbReference type="ARBA" id="ARBA00022741"/>
    </source>
</evidence>
<dbReference type="HAMAP" id="MF_00127">
    <property type="entry name" value="His_tRNA_synth"/>
    <property type="match status" value="1"/>
</dbReference>
<dbReference type="Gene3D" id="3.30.930.10">
    <property type="entry name" value="Bira Bifunctional Protein, Domain 2"/>
    <property type="match status" value="2"/>
</dbReference>
<dbReference type="GO" id="GO:0005737">
    <property type="term" value="C:cytoplasm"/>
    <property type="evidence" value="ECO:0007669"/>
    <property type="project" value="UniProtKB-SubCell"/>
</dbReference>
<reference evidence="9" key="1">
    <citation type="submission" date="2017-09" db="EMBL/GenBank/DDBJ databases">
        <title>Depth-based differentiation of microbial function through sediment-hosted aquifers and enrichment of novel symbionts in the deep terrestrial subsurface.</title>
        <authorList>
            <person name="Probst A.J."/>
            <person name="Ladd B."/>
            <person name="Jarett J.K."/>
            <person name="Geller-Mcgrath D.E."/>
            <person name="Sieber C.M.K."/>
            <person name="Emerson J.B."/>
            <person name="Anantharaman K."/>
            <person name="Thomas B.C."/>
            <person name="Malmstrom R."/>
            <person name="Stieglmeier M."/>
            <person name="Klingl A."/>
            <person name="Woyke T."/>
            <person name="Ryan C.M."/>
            <person name="Banfield J.F."/>
        </authorList>
    </citation>
    <scope>NUCLEOTIDE SEQUENCE [LARGE SCALE GENOMIC DNA]</scope>
</reference>
<dbReference type="InterPro" id="IPR004154">
    <property type="entry name" value="Anticodon-bd"/>
</dbReference>
<dbReference type="PANTHER" id="PTHR43707:SF1">
    <property type="entry name" value="HISTIDINE--TRNA LIGASE, MITOCHONDRIAL-RELATED"/>
    <property type="match status" value="1"/>
</dbReference>
<evidence type="ECO:0000256" key="5">
    <source>
        <dbReference type="HAMAP-Rule" id="MF_00127"/>
    </source>
</evidence>
<dbReference type="Pfam" id="PF03129">
    <property type="entry name" value="HGTP_anticodon"/>
    <property type="match status" value="1"/>
</dbReference>
<evidence type="ECO:0000256" key="3">
    <source>
        <dbReference type="ARBA" id="ARBA00023146"/>
    </source>
</evidence>
<dbReference type="InterPro" id="IPR015807">
    <property type="entry name" value="His-tRNA-ligase"/>
</dbReference>
<comment type="subunit">
    <text evidence="5">Homodimer.</text>
</comment>
<keyword evidence="5 8" id="KW-0436">Ligase</keyword>
<feature type="binding site" evidence="6">
    <location>
        <begin position="268"/>
        <end position="269"/>
    </location>
    <ligand>
        <name>L-histidine</name>
        <dbReference type="ChEBI" id="CHEBI:57595"/>
    </ligand>
</feature>
<dbReference type="EMBL" id="PFCN01000012">
    <property type="protein sequence ID" value="PIR70548.1"/>
    <property type="molecule type" value="Genomic_DNA"/>
</dbReference>
<comment type="catalytic activity">
    <reaction evidence="4 5">
        <text>tRNA(His) + L-histidine + ATP = L-histidyl-tRNA(His) + AMP + diphosphate + H(+)</text>
        <dbReference type="Rhea" id="RHEA:17313"/>
        <dbReference type="Rhea" id="RHEA-COMP:9665"/>
        <dbReference type="Rhea" id="RHEA-COMP:9689"/>
        <dbReference type="ChEBI" id="CHEBI:15378"/>
        <dbReference type="ChEBI" id="CHEBI:30616"/>
        <dbReference type="ChEBI" id="CHEBI:33019"/>
        <dbReference type="ChEBI" id="CHEBI:57595"/>
        <dbReference type="ChEBI" id="CHEBI:78442"/>
        <dbReference type="ChEBI" id="CHEBI:78527"/>
        <dbReference type="ChEBI" id="CHEBI:456215"/>
        <dbReference type="EC" id="6.1.1.21"/>
    </reaction>
</comment>
<sequence length="475" mass="54623">MPKIKIKKELLHTPKGTRDILSDEAKNWEFIETKAKEIASYYGFRQIRTPHLEKTELFTPVGEFTDIVEKQMYSFRTRGGDHLSLRPEGTIPIMRSYLQHGMNALPQPVMLYYSGSFFRHESPQRGRFREFGQFGLEMIGEEDAIADAIVIRVMTLILEELGLGQFTVHINTLGDQECRPIYRKELLNYYRRKVNYLCKDCKKRLKTNPLRLLDCVEEKCIELKKDAPQMIEYACDACRKHFREVFEFLDKLQIPYFLDHHLVRGLDYYTRTVFEIFYNPPVPLEEPKKAPIINTDLEEESVKTFPPQEVPTEEPPPMIVPERAAPLKLAIGSGGRYDQLSGTLSPKKIAGVGGALGIDRLVEIIIKSKIQIIKETHPKIFLIQLGPQGKQQSLVLLEEFRKAKMSVASALAKDSLKNQLRITNNLKVQYALILGQKEAIDGTIIVRDMASGAQETIDQSKLIDYFKKLKKNKKY</sequence>
<dbReference type="PROSITE" id="PS50862">
    <property type="entry name" value="AA_TRNA_LIGASE_II"/>
    <property type="match status" value="1"/>
</dbReference>
<keyword evidence="5" id="KW-0067">ATP-binding</keyword>
<accession>A0A2H0TG61</accession>
<feature type="binding site" evidence="6">
    <location>
        <begin position="88"/>
        <end position="90"/>
    </location>
    <ligand>
        <name>L-histidine</name>
        <dbReference type="ChEBI" id="CHEBI:57595"/>
    </ligand>
</feature>
<feature type="binding site" evidence="6">
    <location>
        <position position="137"/>
    </location>
    <ligand>
        <name>L-histidine</name>
        <dbReference type="ChEBI" id="CHEBI:57595"/>
    </ligand>
</feature>
<dbReference type="InterPro" id="IPR036621">
    <property type="entry name" value="Anticodon-bd_dom_sf"/>
</dbReference>